<keyword evidence="3" id="KW-1185">Reference proteome</keyword>
<dbReference type="AlphaFoldDB" id="A0A2C5Y6P6"/>
<name>A0A2C5Y6P6_9HYPO</name>
<proteinExistence type="predicted"/>
<dbReference type="EMBL" id="NJEU01001610">
    <property type="protein sequence ID" value="PHH63376.1"/>
    <property type="molecule type" value="Genomic_DNA"/>
</dbReference>
<evidence type="ECO:0000313" key="3">
    <source>
        <dbReference type="Proteomes" id="UP000224854"/>
    </source>
</evidence>
<evidence type="ECO:0000313" key="2">
    <source>
        <dbReference type="EMBL" id="PHH63376.1"/>
    </source>
</evidence>
<comment type="caution">
    <text evidence="2">The sequence shown here is derived from an EMBL/GenBank/DDBJ whole genome shotgun (WGS) entry which is preliminary data.</text>
</comment>
<feature type="compositionally biased region" description="Polar residues" evidence="1">
    <location>
        <begin position="10"/>
        <end position="23"/>
    </location>
</feature>
<accession>A0A2C5Y6P6</accession>
<reference evidence="2 3" key="1">
    <citation type="submission" date="2017-06" db="EMBL/GenBank/DDBJ databases">
        <title>Ant-infecting Ophiocordyceps genomes reveal a high diversity of potential behavioral manipulation genes and a possible major role for enterotoxins.</title>
        <authorList>
            <person name="De Bekker C."/>
            <person name="Evans H.C."/>
            <person name="Brachmann A."/>
            <person name="Hughes D.P."/>
        </authorList>
    </citation>
    <scope>NUCLEOTIDE SEQUENCE [LARGE SCALE GENOMIC DNA]</scope>
    <source>
        <strain evidence="2 3">1348a</strain>
    </source>
</reference>
<feature type="region of interest" description="Disordered" evidence="1">
    <location>
        <begin position="1"/>
        <end position="23"/>
    </location>
</feature>
<protein>
    <submittedName>
        <fullName evidence="2">Uncharacterized protein</fullName>
    </submittedName>
</protein>
<dbReference type="OrthoDB" id="6133115at2759"/>
<gene>
    <name evidence="2" type="ORF">CDD82_1902</name>
</gene>
<sequence>MAPRRLVHTNPPSQSLRQQGTWEPQTSHKFWGTESLEAKQAGVPGIRCPKCLNRGVEVWVIPGKICRVCGHPCG</sequence>
<dbReference type="Proteomes" id="UP000224854">
    <property type="component" value="Unassembled WGS sequence"/>
</dbReference>
<organism evidence="2 3">
    <name type="scientific">Ophiocordyceps australis</name>
    <dbReference type="NCBI Taxonomy" id="1399860"/>
    <lineage>
        <taxon>Eukaryota</taxon>
        <taxon>Fungi</taxon>
        <taxon>Dikarya</taxon>
        <taxon>Ascomycota</taxon>
        <taxon>Pezizomycotina</taxon>
        <taxon>Sordariomycetes</taxon>
        <taxon>Hypocreomycetidae</taxon>
        <taxon>Hypocreales</taxon>
        <taxon>Ophiocordycipitaceae</taxon>
        <taxon>Ophiocordyceps</taxon>
    </lineage>
</organism>
<evidence type="ECO:0000256" key="1">
    <source>
        <dbReference type="SAM" id="MobiDB-lite"/>
    </source>
</evidence>